<protein>
    <submittedName>
        <fullName evidence="1">Uncharacterized protein</fullName>
    </submittedName>
</protein>
<name>A0ACC0NQA9_RHOML</name>
<gene>
    <name evidence="1" type="ORF">RHMOL_Rhmol05G0182900</name>
</gene>
<proteinExistence type="predicted"/>
<accession>A0ACC0NQA9</accession>
<evidence type="ECO:0000313" key="2">
    <source>
        <dbReference type="Proteomes" id="UP001062846"/>
    </source>
</evidence>
<reference evidence="1" key="1">
    <citation type="submission" date="2022-02" db="EMBL/GenBank/DDBJ databases">
        <title>Plant Genome Project.</title>
        <authorList>
            <person name="Zhang R.-G."/>
        </authorList>
    </citation>
    <scope>NUCLEOTIDE SEQUENCE</scope>
    <source>
        <strain evidence="1">AT1</strain>
    </source>
</reference>
<sequence length="198" mass="22114">MAKVLVATSVFDEIDEGINIQIEGKNYRVKVMEDPCDQPFEAEKQIPRDSLDSSQQQEGGDSKDEDDDDDLDDYMSNHDTGTDMNGEGNDVNKEAAITEVVEDTNQDTEVVVDERNSEKDKNLVSRVSETNGSSFDVELNHAKLNTPQRSGSHRENSLAISEAEPNLSEKLNSINLKQQVNLTHNPPTDYRKMLIEGN</sequence>
<dbReference type="Proteomes" id="UP001062846">
    <property type="component" value="Chromosome 5"/>
</dbReference>
<dbReference type="EMBL" id="CM046392">
    <property type="protein sequence ID" value="KAI8555573.1"/>
    <property type="molecule type" value="Genomic_DNA"/>
</dbReference>
<evidence type="ECO:0000313" key="1">
    <source>
        <dbReference type="EMBL" id="KAI8555573.1"/>
    </source>
</evidence>
<comment type="caution">
    <text evidence="1">The sequence shown here is derived from an EMBL/GenBank/DDBJ whole genome shotgun (WGS) entry which is preliminary data.</text>
</comment>
<organism evidence="1 2">
    <name type="scientific">Rhododendron molle</name>
    <name type="common">Chinese azalea</name>
    <name type="synonym">Azalea mollis</name>
    <dbReference type="NCBI Taxonomy" id="49168"/>
    <lineage>
        <taxon>Eukaryota</taxon>
        <taxon>Viridiplantae</taxon>
        <taxon>Streptophyta</taxon>
        <taxon>Embryophyta</taxon>
        <taxon>Tracheophyta</taxon>
        <taxon>Spermatophyta</taxon>
        <taxon>Magnoliopsida</taxon>
        <taxon>eudicotyledons</taxon>
        <taxon>Gunneridae</taxon>
        <taxon>Pentapetalae</taxon>
        <taxon>asterids</taxon>
        <taxon>Ericales</taxon>
        <taxon>Ericaceae</taxon>
        <taxon>Ericoideae</taxon>
        <taxon>Rhodoreae</taxon>
        <taxon>Rhododendron</taxon>
    </lineage>
</organism>
<keyword evidence="2" id="KW-1185">Reference proteome</keyword>